<proteinExistence type="predicted"/>
<organism evidence="1 2">
    <name type="scientific">Leptospirillum ferrooxidans (strain C2-3)</name>
    <dbReference type="NCBI Taxonomy" id="1162668"/>
    <lineage>
        <taxon>Bacteria</taxon>
        <taxon>Pseudomonadati</taxon>
        <taxon>Nitrospirota</taxon>
        <taxon>Nitrospiria</taxon>
        <taxon>Nitrospirales</taxon>
        <taxon>Nitrospiraceae</taxon>
        <taxon>Leptospirillum</taxon>
    </lineage>
</organism>
<dbReference type="InterPro" id="IPR024524">
    <property type="entry name" value="DUF3800"/>
</dbReference>
<dbReference type="EMBL" id="AP012342">
    <property type="protein sequence ID" value="BAM05744.1"/>
    <property type="molecule type" value="Genomic_DNA"/>
</dbReference>
<evidence type="ECO:0000313" key="1">
    <source>
        <dbReference type="EMBL" id="BAM05744.1"/>
    </source>
</evidence>
<keyword evidence="2" id="KW-1185">Reference proteome</keyword>
<protein>
    <recommendedName>
        <fullName evidence="3">3-deoxy-D-manno-octulosonic-acid transferase</fullName>
    </recommendedName>
</protein>
<evidence type="ECO:0000313" key="2">
    <source>
        <dbReference type="Proteomes" id="UP000007382"/>
    </source>
</evidence>
<dbReference type="KEGG" id="lfc:LFE_0013"/>
<reference evidence="1 2" key="1">
    <citation type="journal article" date="2012" name="J. Bacteriol.">
        <title>Complete Genome Sequence of Leptospirillum ferrooxidans Strain C2-3, Isolated from a Fresh Volcanic Ash Deposit on the Island of Miyake, Japan.</title>
        <authorList>
            <person name="Fujimura R."/>
            <person name="Sato Y."/>
            <person name="Nishizawa T."/>
            <person name="Oshima K."/>
            <person name="Kim S.-W."/>
            <person name="Hattori M."/>
            <person name="Kamijo T."/>
            <person name="Ohta H."/>
        </authorList>
    </citation>
    <scope>NUCLEOTIDE SEQUENCE [LARGE SCALE GENOMIC DNA]</scope>
    <source>
        <strain evidence="1 2">C2-3</strain>
    </source>
</reference>
<dbReference type="PATRIC" id="fig|1162668.3.peg.13"/>
<dbReference type="STRING" id="1162668.LFE_0013"/>
<name>I0IKE5_LEPFC</name>
<dbReference type="eggNOG" id="ENOG502ZAGX">
    <property type="taxonomic scope" value="Bacteria"/>
</dbReference>
<reference evidence="2" key="2">
    <citation type="submission" date="2012-03" db="EMBL/GenBank/DDBJ databases">
        <title>The complete genome sequence of the pioneer microbe on fresh volcanic deposit, Leptospirillum ferrooxidans strain C2-3.</title>
        <authorList>
            <person name="Fujimura R."/>
            <person name="Sato Y."/>
            <person name="Nishizawa T."/>
            <person name="Nanba K."/>
            <person name="Oshima K."/>
            <person name="Hattori M."/>
            <person name="Kamijo T."/>
            <person name="Ohta H."/>
        </authorList>
    </citation>
    <scope>NUCLEOTIDE SEQUENCE [LARGE SCALE GENOMIC DNA]</scope>
    <source>
        <strain evidence="2">C2-3</strain>
    </source>
</reference>
<gene>
    <name evidence="1" type="ordered locus">LFE_0013</name>
</gene>
<dbReference type="HOGENOM" id="CLU_091364_0_0_0"/>
<dbReference type="Proteomes" id="UP000007382">
    <property type="component" value="Chromosome"/>
</dbReference>
<dbReference type="AlphaFoldDB" id="I0IKE5"/>
<sequence length="249" mass="28821">MEPIAEEFSQYIVFVDESGDHGLTTIDPHYPIFVLVFCILKKADYMHILSPRLQNLKMRHFGHDAVILHEHALRKGTDDFSFLNSRDKKERFMTELTQIIEELPFHLGCVAIRKNDLKETKNPGNPYHLALEAGLDQVDSFLSNEGVLGQKTHLLFEKRGKNEDGELKSEFWRLCEKNMEKGRGYPFDVVFVDKKANHLGLQLADLLARPIGLSILRPDQANRTYEVMKKKLLPKLLEKQEGRDFRCFP</sequence>
<dbReference type="Pfam" id="PF12686">
    <property type="entry name" value="DUF3800"/>
    <property type="match status" value="1"/>
</dbReference>
<accession>I0IKE5</accession>
<dbReference type="RefSeq" id="WP_014448239.1">
    <property type="nucleotide sequence ID" value="NC_017094.1"/>
</dbReference>
<evidence type="ECO:0008006" key="3">
    <source>
        <dbReference type="Google" id="ProtNLM"/>
    </source>
</evidence>